<proteinExistence type="predicted"/>
<reference evidence="2 3" key="1">
    <citation type="submission" date="2020-02" db="EMBL/GenBank/DDBJ databases">
        <authorList>
            <person name="Ferguson B K."/>
        </authorList>
    </citation>
    <scope>NUCLEOTIDE SEQUENCE [LARGE SCALE GENOMIC DNA]</scope>
</reference>
<feature type="non-terminal residue" evidence="2">
    <location>
        <position position="219"/>
    </location>
</feature>
<gene>
    <name evidence="2" type="ORF">NTEN_LOCUS22777</name>
</gene>
<sequence length="219" mass="24806">MEKSGDTFGRRLSKSTSPHDPERWRRPALPGALSGRRSSRYLNKRSHSLHPLFRPTSVRSIAAKFPGTFCTMPKLSPWARQISGKRLVEKWNSTRILFSTHRISSDSPFSPCIDLQSPRTALLFDLDVTIEQVMGQAFCYPSPNAVPSSMLPMLNDCFIKIKNFFGRTLDACRTNCLHFGIRLAPSRGDDRWRKSFATPESGSSRVNEGFSIRGTRRIK</sequence>
<evidence type="ECO:0000313" key="3">
    <source>
        <dbReference type="Proteomes" id="UP000479000"/>
    </source>
</evidence>
<protein>
    <submittedName>
        <fullName evidence="2">Uncharacterized protein</fullName>
    </submittedName>
</protein>
<organism evidence="2 3">
    <name type="scientific">Nesidiocoris tenuis</name>
    <dbReference type="NCBI Taxonomy" id="355587"/>
    <lineage>
        <taxon>Eukaryota</taxon>
        <taxon>Metazoa</taxon>
        <taxon>Ecdysozoa</taxon>
        <taxon>Arthropoda</taxon>
        <taxon>Hexapoda</taxon>
        <taxon>Insecta</taxon>
        <taxon>Pterygota</taxon>
        <taxon>Neoptera</taxon>
        <taxon>Paraneoptera</taxon>
        <taxon>Hemiptera</taxon>
        <taxon>Heteroptera</taxon>
        <taxon>Panheteroptera</taxon>
        <taxon>Cimicomorpha</taxon>
        <taxon>Miridae</taxon>
        <taxon>Dicyphina</taxon>
        <taxon>Nesidiocoris</taxon>
    </lineage>
</organism>
<accession>A0A6H5HQ54</accession>
<feature type="region of interest" description="Disordered" evidence="1">
    <location>
        <begin position="195"/>
        <end position="219"/>
    </location>
</feature>
<keyword evidence="3" id="KW-1185">Reference proteome</keyword>
<evidence type="ECO:0000256" key="1">
    <source>
        <dbReference type="SAM" id="MobiDB-lite"/>
    </source>
</evidence>
<dbReference type="EMBL" id="CADCXU010033720">
    <property type="protein sequence ID" value="CAB0019065.1"/>
    <property type="molecule type" value="Genomic_DNA"/>
</dbReference>
<name>A0A6H5HQ54_9HEMI</name>
<dbReference type="AlphaFoldDB" id="A0A6H5HQ54"/>
<dbReference type="Proteomes" id="UP000479000">
    <property type="component" value="Unassembled WGS sequence"/>
</dbReference>
<evidence type="ECO:0000313" key="2">
    <source>
        <dbReference type="EMBL" id="CAB0019065.1"/>
    </source>
</evidence>
<feature type="region of interest" description="Disordered" evidence="1">
    <location>
        <begin position="1"/>
        <end position="37"/>
    </location>
</feature>